<comment type="caution">
    <text evidence="2">The sequence shown here is derived from an EMBL/GenBank/DDBJ whole genome shotgun (WGS) entry which is preliminary data.</text>
</comment>
<dbReference type="Gene3D" id="3.20.20.70">
    <property type="entry name" value="Aldolase class I"/>
    <property type="match status" value="1"/>
</dbReference>
<dbReference type="RefSeq" id="WP_253360259.1">
    <property type="nucleotide sequence ID" value="NZ_JAIULA010000009.1"/>
</dbReference>
<evidence type="ECO:0000256" key="1">
    <source>
        <dbReference type="ARBA" id="ARBA00023270"/>
    </source>
</evidence>
<dbReference type="GO" id="GO:0005975">
    <property type="term" value="P:carbohydrate metabolic process"/>
    <property type="evidence" value="ECO:0007669"/>
    <property type="project" value="InterPro"/>
</dbReference>
<protein>
    <submittedName>
        <fullName evidence="2">Transaldolase</fullName>
    </submittedName>
</protein>
<proteinExistence type="predicted"/>
<reference evidence="2 3" key="1">
    <citation type="journal article" date="2023" name="Int. J. Syst. Evol. Microbiol.">
        <title>Ligilactobacillus ubinensis sp. nov., a novel species isolated from the wild ferment of a durian fruit (Durio zibethinus).</title>
        <authorList>
            <person name="Heng Y.C."/>
            <person name="Menon N."/>
            <person name="Chen B."/>
            <person name="Loo B.Z.L."/>
            <person name="Wong G.W.J."/>
            <person name="Lim A.C.H."/>
            <person name="Silvaraju S."/>
            <person name="Kittelmann S."/>
        </authorList>
    </citation>
    <scope>NUCLEOTIDE SEQUENCE [LARGE SCALE GENOMIC DNA]</scope>
    <source>
        <strain evidence="2 3">WILCCON 0076</strain>
    </source>
</reference>
<gene>
    <name evidence="2" type="ORF">LB941_05805</name>
</gene>
<organism evidence="2 3">
    <name type="scientific">Ligilactobacillus ubinensis</name>
    <dbReference type="NCBI Taxonomy" id="2876789"/>
    <lineage>
        <taxon>Bacteria</taxon>
        <taxon>Bacillati</taxon>
        <taxon>Bacillota</taxon>
        <taxon>Bacilli</taxon>
        <taxon>Lactobacillales</taxon>
        <taxon>Lactobacillaceae</taxon>
        <taxon>Ligilactobacillus</taxon>
    </lineage>
</organism>
<dbReference type="CDD" id="cd00956">
    <property type="entry name" value="Transaldolase_FSA"/>
    <property type="match status" value="1"/>
</dbReference>
<accession>A0A9X2FLR2</accession>
<dbReference type="AlphaFoldDB" id="A0A9X2FLR2"/>
<keyword evidence="3" id="KW-1185">Reference proteome</keyword>
<dbReference type="Proteomes" id="UP001139006">
    <property type="component" value="Unassembled WGS sequence"/>
</dbReference>
<dbReference type="InterPro" id="IPR013785">
    <property type="entry name" value="Aldolase_TIM"/>
</dbReference>
<dbReference type="InterPro" id="IPR001585">
    <property type="entry name" value="TAL/FSA"/>
</dbReference>
<dbReference type="PANTHER" id="PTHR10683:SF40">
    <property type="entry name" value="FRUCTOSE-6-PHOSPHATE ALDOLASE 1-RELATED"/>
    <property type="match status" value="1"/>
</dbReference>
<dbReference type="InterPro" id="IPR033919">
    <property type="entry name" value="TSA/FSA_arc/bac"/>
</dbReference>
<evidence type="ECO:0000313" key="2">
    <source>
        <dbReference type="EMBL" id="MCP0886853.1"/>
    </source>
</evidence>
<name>A0A9X2FLR2_9LACO</name>
<dbReference type="Pfam" id="PF00923">
    <property type="entry name" value="TAL_FSA"/>
    <property type="match status" value="1"/>
</dbReference>
<keyword evidence="1" id="KW-0704">Schiff base</keyword>
<dbReference type="SUPFAM" id="SSF51569">
    <property type="entry name" value="Aldolase"/>
    <property type="match status" value="1"/>
</dbReference>
<dbReference type="EMBL" id="JAIULA010000009">
    <property type="protein sequence ID" value="MCP0886853.1"/>
    <property type="molecule type" value="Genomic_DNA"/>
</dbReference>
<dbReference type="GO" id="GO:0016832">
    <property type="term" value="F:aldehyde-lyase activity"/>
    <property type="evidence" value="ECO:0007669"/>
    <property type="project" value="InterPro"/>
</dbReference>
<dbReference type="PANTHER" id="PTHR10683">
    <property type="entry name" value="TRANSALDOLASE"/>
    <property type="match status" value="1"/>
</dbReference>
<sequence length="221" mass="24528">MKYFLDSAKLDEIKKAYEDYGFDGVTTNPKHIMASGKPFRKCIADIAEYVADKPNFPVSVEINPHLKKADEMIEMAKEISLLSPNFVIKIPTTTEGVKAARKLEQQGVRTNLTLVFSPSQAIIAGKVNAKYVSPFVGWKEDNGEDGLQYIKDIVDIYQTYSFKTEIIVAAVRTGKQIAEAAKFGADIVTCGLAVYETSFNDPYTDFGLGVFQDAWDQTVTD</sequence>
<evidence type="ECO:0000313" key="3">
    <source>
        <dbReference type="Proteomes" id="UP001139006"/>
    </source>
</evidence>